<keyword evidence="2 3" id="KW-0732">Signal</keyword>
<dbReference type="InterPro" id="IPR028082">
    <property type="entry name" value="Peripla_BP_I"/>
</dbReference>
<dbReference type="Proteomes" id="UP001330812">
    <property type="component" value="Chromosome"/>
</dbReference>
<evidence type="ECO:0000256" key="1">
    <source>
        <dbReference type="ARBA" id="ARBA00010062"/>
    </source>
</evidence>
<evidence type="ECO:0000259" key="4">
    <source>
        <dbReference type="Pfam" id="PF13458"/>
    </source>
</evidence>
<dbReference type="Gene3D" id="3.40.50.2300">
    <property type="match status" value="2"/>
</dbReference>
<dbReference type="InterPro" id="IPR028081">
    <property type="entry name" value="Leu-bd"/>
</dbReference>
<feature type="signal peptide" evidence="3">
    <location>
        <begin position="1"/>
        <end position="26"/>
    </location>
</feature>
<sequence length="412" mass="42155">MRTRSFVKLVAAVGFGAVLLAGCAGGGSGGSSGNDKVIKIGTLHPLSGANAGDGTQLENGVKLGIKAINDAGGIKALGGAKLELDGGDTKGTPDTGQSEAQRLVGDGVVALVGTYQSAVSANVAAVAERNKVPFVMDVSGDDAILSHGYKYSFRMQPQNSRFGTTAAQYVKAIAAAANRPVTKVAYLHEATAFGTGVYQAFKAEAQKSGLQMGPEITYDAASVSDLTTQIAQVKASGANVLVVSGYYRDGVLAAKAIQTVKPALDAVVGAADGAFDQPQFPTDAGSASQGYFDVNYHFDDKSADAKAFSALYKTTYKDEARTGAALAYDSVRVIAAALEKAGSTDASKVRDAIAQTNLTPLTLSDGPIKFSDKGENSTSLPVLTQVQNGAPVVVYPQSAAVKSPVYPANPGQ</sequence>
<comment type="similarity">
    <text evidence="1">Belongs to the leucine-binding protein family.</text>
</comment>
<dbReference type="PANTHER" id="PTHR30483">
    <property type="entry name" value="LEUCINE-SPECIFIC-BINDING PROTEIN"/>
    <property type="match status" value="1"/>
</dbReference>
<dbReference type="Pfam" id="PF13458">
    <property type="entry name" value="Peripla_BP_6"/>
    <property type="match status" value="1"/>
</dbReference>
<evidence type="ECO:0000313" key="6">
    <source>
        <dbReference type="Proteomes" id="UP001330812"/>
    </source>
</evidence>
<feature type="domain" description="Leucine-binding protein" evidence="4">
    <location>
        <begin position="38"/>
        <end position="376"/>
    </location>
</feature>
<evidence type="ECO:0000256" key="2">
    <source>
        <dbReference type="ARBA" id="ARBA00022729"/>
    </source>
</evidence>
<dbReference type="EMBL" id="CP142149">
    <property type="protein sequence ID" value="WSE33868.1"/>
    <property type="molecule type" value="Genomic_DNA"/>
</dbReference>
<keyword evidence="6" id="KW-1185">Reference proteome</keyword>
<dbReference type="PROSITE" id="PS51257">
    <property type="entry name" value="PROKAR_LIPOPROTEIN"/>
    <property type="match status" value="1"/>
</dbReference>
<protein>
    <submittedName>
        <fullName evidence="5">ABC transporter substrate-binding protein</fullName>
    </submittedName>
</protein>
<dbReference type="CDD" id="cd06340">
    <property type="entry name" value="PBP1_ABC_ligand_binding-like"/>
    <property type="match status" value="1"/>
</dbReference>
<feature type="chain" id="PRO_5045467187" evidence="3">
    <location>
        <begin position="27"/>
        <end position="412"/>
    </location>
</feature>
<organism evidence="5 6">
    <name type="scientific">Amycolatopsis rhabdoformis</name>
    <dbReference type="NCBI Taxonomy" id="1448059"/>
    <lineage>
        <taxon>Bacteria</taxon>
        <taxon>Bacillati</taxon>
        <taxon>Actinomycetota</taxon>
        <taxon>Actinomycetes</taxon>
        <taxon>Pseudonocardiales</taxon>
        <taxon>Pseudonocardiaceae</taxon>
        <taxon>Amycolatopsis</taxon>
    </lineage>
</organism>
<proteinExistence type="inferred from homology"/>
<evidence type="ECO:0000256" key="3">
    <source>
        <dbReference type="SAM" id="SignalP"/>
    </source>
</evidence>
<dbReference type="SUPFAM" id="SSF53822">
    <property type="entry name" value="Periplasmic binding protein-like I"/>
    <property type="match status" value="1"/>
</dbReference>
<gene>
    <name evidence="5" type="ORF">VSH64_17445</name>
</gene>
<name>A0ABZ1II74_9PSEU</name>
<evidence type="ECO:0000313" key="5">
    <source>
        <dbReference type="EMBL" id="WSE33868.1"/>
    </source>
</evidence>
<dbReference type="RefSeq" id="WP_326836669.1">
    <property type="nucleotide sequence ID" value="NZ_CP142149.1"/>
</dbReference>
<dbReference type="InterPro" id="IPR051010">
    <property type="entry name" value="BCAA_transport"/>
</dbReference>
<accession>A0ABZ1II74</accession>
<reference evidence="5 6" key="1">
    <citation type="journal article" date="2015" name="Int. J. Syst. Evol. Microbiol.">
        <title>Amycolatopsis rhabdoformis sp. nov., an actinomycete isolated from a tropical forest soil.</title>
        <authorList>
            <person name="Souza W.R."/>
            <person name="Silva R.E."/>
            <person name="Goodfellow M."/>
            <person name="Busarakam K."/>
            <person name="Figueiro F.S."/>
            <person name="Ferreira D."/>
            <person name="Rodrigues-Filho E."/>
            <person name="Moraes L.A.B."/>
            <person name="Zucchi T.D."/>
        </authorList>
    </citation>
    <scope>NUCLEOTIDE SEQUENCE [LARGE SCALE GENOMIC DNA]</scope>
    <source>
        <strain evidence="5 6">NCIMB 14900</strain>
    </source>
</reference>
<dbReference type="PANTHER" id="PTHR30483:SF37">
    <property type="entry name" value="ABC TRANSPORTER SUBSTRATE-BINDING PROTEIN"/>
    <property type="match status" value="1"/>
</dbReference>